<evidence type="ECO:0000313" key="2">
    <source>
        <dbReference type="EMBL" id="GEJ57840.1"/>
    </source>
</evidence>
<dbReference type="EMBL" id="BJTG01000005">
    <property type="protein sequence ID" value="GEJ57840.1"/>
    <property type="molecule type" value="Genomic_DNA"/>
</dbReference>
<feature type="region of interest" description="Disordered" evidence="1">
    <location>
        <begin position="38"/>
        <end position="78"/>
    </location>
</feature>
<feature type="compositionally biased region" description="Low complexity" evidence="1">
    <location>
        <begin position="68"/>
        <end position="78"/>
    </location>
</feature>
<proteinExistence type="predicted"/>
<name>A0A7I9VP06_9BACT</name>
<dbReference type="AlphaFoldDB" id="A0A7I9VP06"/>
<comment type="caution">
    <text evidence="2">The sequence shown here is derived from an EMBL/GenBank/DDBJ whole genome shotgun (WGS) entry which is preliminary data.</text>
</comment>
<protein>
    <submittedName>
        <fullName evidence="2">Uncharacterized protein</fullName>
    </submittedName>
</protein>
<accession>A0A7I9VP06</accession>
<evidence type="ECO:0000256" key="1">
    <source>
        <dbReference type="SAM" id="MobiDB-lite"/>
    </source>
</evidence>
<dbReference type="RefSeq" id="WP_176065760.1">
    <property type="nucleotide sequence ID" value="NZ_BJTG01000005.1"/>
</dbReference>
<dbReference type="Proteomes" id="UP000503640">
    <property type="component" value="Unassembled WGS sequence"/>
</dbReference>
<reference evidence="3" key="1">
    <citation type="journal article" date="2020" name="Appl. Environ. Microbiol.">
        <title>Diazotrophic Anaeromyxobacter Isolates from Soils.</title>
        <authorList>
            <person name="Masuda Y."/>
            <person name="Yamanaka H."/>
            <person name="Xu Z.X."/>
            <person name="Shiratori Y."/>
            <person name="Aono T."/>
            <person name="Amachi S."/>
            <person name="Senoo K."/>
            <person name="Itoh H."/>
        </authorList>
    </citation>
    <scope>NUCLEOTIDE SEQUENCE [LARGE SCALE GENOMIC DNA]</scope>
    <source>
        <strain evidence="3">R267</strain>
    </source>
</reference>
<keyword evidence="3" id="KW-1185">Reference proteome</keyword>
<feature type="compositionally biased region" description="Acidic residues" evidence="1">
    <location>
        <begin position="48"/>
        <end position="67"/>
    </location>
</feature>
<organism evidence="2 3">
    <name type="scientific">Anaeromyxobacter diazotrophicus</name>
    <dbReference type="NCBI Taxonomy" id="2590199"/>
    <lineage>
        <taxon>Bacteria</taxon>
        <taxon>Pseudomonadati</taxon>
        <taxon>Myxococcota</taxon>
        <taxon>Myxococcia</taxon>
        <taxon>Myxococcales</taxon>
        <taxon>Cystobacterineae</taxon>
        <taxon>Anaeromyxobacteraceae</taxon>
        <taxon>Anaeromyxobacter</taxon>
    </lineage>
</organism>
<sequence>MADDTETKYLDKRVAQRYVRKGLLDEKEWEKHLKALPDLASQAMPIESDLDGDDLDDEDDDLEDEGDSSSSGEGPKEV</sequence>
<gene>
    <name evidence="2" type="ORF">AMYX_25810</name>
</gene>
<evidence type="ECO:0000313" key="3">
    <source>
        <dbReference type="Proteomes" id="UP000503640"/>
    </source>
</evidence>